<sequence length="70" mass="7513">MKYLPAINDFHAVDTTGAGDNFMAGVIYGMTRGDSIKDCLRLGNLFAGQSTTAVGCYGAGITMELIEKYR</sequence>
<dbReference type="InterPro" id="IPR002173">
    <property type="entry name" value="Carboh/pur_kinase_PfkB_CS"/>
</dbReference>
<evidence type="ECO:0000256" key="2">
    <source>
        <dbReference type="ARBA" id="ARBA00022679"/>
    </source>
</evidence>
<dbReference type="InterPro" id="IPR011611">
    <property type="entry name" value="PfkB_dom"/>
</dbReference>
<evidence type="ECO:0000256" key="3">
    <source>
        <dbReference type="ARBA" id="ARBA00022777"/>
    </source>
</evidence>
<dbReference type="PROSITE" id="PS00584">
    <property type="entry name" value="PFKB_KINASES_2"/>
    <property type="match status" value="1"/>
</dbReference>
<accession>A0A645GDJ9</accession>
<evidence type="ECO:0000313" key="5">
    <source>
        <dbReference type="EMBL" id="MPN24226.1"/>
    </source>
</evidence>
<evidence type="ECO:0000256" key="1">
    <source>
        <dbReference type="ARBA" id="ARBA00010688"/>
    </source>
</evidence>
<dbReference type="GO" id="GO:0016301">
    <property type="term" value="F:kinase activity"/>
    <property type="evidence" value="ECO:0007669"/>
    <property type="project" value="UniProtKB-KW"/>
</dbReference>
<comment type="similarity">
    <text evidence="1">Belongs to the carbohydrate kinase PfkB family.</text>
</comment>
<dbReference type="PANTHER" id="PTHR43320:SF3">
    <property type="entry name" value="CARBOHYDRATE KINASE PFKB DOMAIN-CONTAINING PROTEIN"/>
    <property type="match status" value="1"/>
</dbReference>
<dbReference type="EMBL" id="VSSQ01073010">
    <property type="protein sequence ID" value="MPN24226.1"/>
    <property type="molecule type" value="Genomic_DNA"/>
</dbReference>
<feature type="domain" description="Carbohydrate kinase PfkB" evidence="4">
    <location>
        <begin position="7"/>
        <end position="57"/>
    </location>
</feature>
<dbReference type="PANTHER" id="PTHR43320">
    <property type="entry name" value="SUGAR KINASE"/>
    <property type="match status" value="1"/>
</dbReference>
<dbReference type="Pfam" id="PF00294">
    <property type="entry name" value="PfkB"/>
    <property type="match status" value="1"/>
</dbReference>
<comment type="caution">
    <text evidence="5">The sequence shown here is derived from an EMBL/GenBank/DDBJ whole genome shotgun (WGS) entry which is preliminary data.</text>
</comment>
<name>A0A645GDJ9_9ZZZZ</name>
<organism evidence="5">
    <name type="scientific">bioreactor metagenome</name>
    <dbReference type="NCBI Taxonomy" id="1076179"/>
    <lineage>
        <taxon>unclassified sequences</taxon>
        <taxon>metagenomes</taxon>
        <taxon>ecological metagenomes</taxon>
    </lineage>
</organism>
<protein>
    <recommendedName>
        <fullName evidence="4">Carbohydrate kinase PfkB domain-containing protein</fullName>
    </recommendedName>
</protein>
<evidence type="ECO:0000259" key="4">
    <source>
        <dbReference type="Pfam" id="PF00294"/>
    </source>
</evidence>
<dbReference type="InterPro" id="IPR029056">
    <property type="entry name" value="Ribokinase-like"/>
</dbReference>
<dbReference type="Gene3D" id="3.40.1190.20">
    <property type="match status" value="1"/>
</dbReference>
<dbReference type="AlphaFoldDB" id="A0A645GDJ9"/>
<keyword evidence="3" id="KW-0418">Kinase</keyword>
<dbReference type="InterPro" id="IPR052700">
    <property type="entry name" value="Carb_kinase_PfkB-like"/>
</dbReference>
<gene>
    <name evidence="5" type="ORF">SDC9_171620</name>
</gene>
<keyword evidence="2" id="KW-0808">Transferase</keyword>
<dbReference type="SUPFAM" id="SSF53613">
    <property type="entry name" value="Ribokinase-like"/>
    <property type="match status" value="1"/>
</dbReference>
<reference evidence="5" key="1">
    <citation type="submission" date="2019-08" db="EMBL/GenBank/DDBJ databases">
        <authorList>
            <person name="Kucharzyk K."/>
            <person name="Murdoch R.W."/>
            <person name="Higgins S."/>
            <person name="Loffler F."/>
        </authorList>
    </citation>
    <scope>NUCLEOTIDE SEQUENCE</scope>
</reference>
<proteinExistence type="inferred from homology"/>